<keyword evidence="3 4" id="KW-0658">Purine biosynthesis</keyword>
<dbReference type="AlphaFoldDB" id="A0A370HNQ1"/>
<feature type="binding site" evidence="4">
    <location>
        <position position="125"/>
    </location>
    <ligand>
        <name>(6R)-10-formyltetrahydrofolate</name>
        <dbReference type="ChEBI" id="CHEBI:195366"/>
    </ligand>
</feature>
<keyword evidence="7" id="KW-1185">Reference proteome</keyword>
<organism evidence="6 7">
    <name type="scientific">Microvirga subterranea</name>
    <dbReference type="NCBI Taxonomy" id="186651"/>
    <lineage>
        <taxon>Bacteria</taxon>
        <taxon>Pseudomonadati</taxon>
        <taxon>Pseudomonadota</taxon>
        <taxon>Alphaproteobacteria</taxon>
        <taxon>Hyphomicrobiales</taxon>
        <taxon>Methylobacteriaceae</taxon>
        <taxon>Microvirga</taxon>
    </lineage>
</organism>
<feature type="binding site" evidence="4">
    <location>
        <position position="83"/>
    </location>
    <ligand>
        <name>(6R)-10-formyltetrahydrofolate</name>
        <dbReference type="ChEBI" id="CHEBI:195366"/>
    </ligand>
</feature>
<comment type="similarity">
    <text evidence="4">Belongs to the GART family.</text>
</comment>
<dbReference type="HAMAP" id="MF_01930">
    <property type="entry name" value="PurN"/>
    <property type="match status" value="1"/>
</dbReference>
<dbReference type="CDD" id="cd08645">
    <property type="entry name" value="FMT_core_GART"/>
    <property type="match status" value="1"/>
</dbReference>
<sequence length="231" mass="25052">MTAANPSRRQAASSSDMTRRRIAILISGRGSNMASLIEAARAPGYPAEVALVLSNRPDAEGLVRAREAGIEALAIDHKAYSTRESFEQALDAALRERGIEFVCLAGFMRVLTNWFVERWQGRMINIHPSLLPLFRGTHTHRRALEEGVLVHGCTVHFVVPELDAGPIVAQAAVPVVPGDTEESLAQRILVQEHVLYPQALAMICSGRARLENGRVVFSQGWGAGGALRSPG</sequence>
<reference evidence="6 7" key="1">
    <citation type="submission" date="2018-07" db="EMBL/GenBank/DDBJ databases">
        <title>Genomic Encyclopedia of Type Strains, Phase IV (KMG-IV): sequencing the most valuable type-strain genomes for metagenomic binning, comparative biology and taxonomic classification.</title>
        <authorList>
            <person name="Goeker M."/>
        </authorList>
    </citation>
    <scope>NUCLEOTIDE SEQUENCE [LARGE SCALE GENOMIC DNA]</scope>
    <source>
        <strain evidence="6 7">DSM 14364</strain>
    </source>
</reference>
<dbReference type="GO" id="GO:0005829">
    <property type="term" value="C:cytosol"/>
    <property type="evidence" value="ECO:0007669"/>
    <property type="project" value="TreeGrafter"/>
</dbReference>
<dbReference type="GO" id="GO:0004644">
    <property type="term" value="F:phosphoribosylglycinamide formyltransferase activity"/>
    <property type="evidence" value="ECO:0007669"/>
    <property type="project" value="UniProtKB-UniRule"/>
</dbReference>
<dbReference type="GO" id="GO:0006189">
    <property type="term" value="P:'de novo' IMP biosynthetic process"/>
    <property type="evidence" value="ECO:0007669"/>
    <property type="project" value="UniProtKB-UniRule"/>
</dbReference>
<dbReference type="InterPro" id="IPR002376">
    <property type="entry name" value="Formyl_transf_N"/>
</dbReference>
<dbReference type="PANTHER" id="PTHR43369">
    <property type="entry name" value="PHOSPHORIBOSYLGLYCINAMIDE FORMYLTRANSFERASE"/>
    <property type="match status" value="1"/>
</dbReference>
<feature type="active site" description="Proton donor" evidence="4">
    <location>
        <position position="127"/>
    </location>
</feature>
<proteinExistence type="inferred from homology"/>
<dbReference type="UniPathway" id="UPA00074">
    <property type="reaction ID" value="UER00126"/>
</dbReference>
<comment type="caution">
    <text evidence="4">Lacks conserved residue(s) required for the propagation of feature annotation.</text>
</comment>
<dbReference type="Proteomes" id="UP000254925">
    <property type="component" value="Unassembled WGS sequence"/>
</dbReference>
<comment type="catalytic activity">
    <reaction evidence="4">
        <text>N(1)-(5-phospho-beta-D-ribosyl)glycinamide + (6R)-10-formyltetrahydrofolate = N(2)-formyl-N(1)-(5-phospho-beta-D-ribosyl)glycinamide + (6S)-5,6,7,8-tetrahydrofolate + H(+)</text>
        <dbReference type="Rhea" id="RHEA:15053"/>
        <dbReference type="ChEBI" id="CHEBI:15378"/>
        <dbReference type="ChEBI" id="CHEBI:57453"/>
        <dbReference type="ChEBI" id="CHEBI:143788"/>
        <dbReference type="ChEBI" id="CHEBI:147286"/>
        <dbReference type="ChEBI" id="CHEBI:195366"/>
        <dbReference type="EC" id="2.1.2.2"/>
    </reaction>
</comment>
<dbReference type="EC" id="2.1.2.2" evidence="4"/>
<dbReference type="InterPro" id="IPR004607">
    <property type="entry name" value="GART"/>
</dbReference>
<dbReference type="SUPFAM" id="SSF53328">
    <property type="entry name" value="Formyltransferase"/>
    <property type="match status" value="1"/>
</dbReference>
<accession>A0A370HNQ1</accession>
<dbReference type="Pfam" id="PF00551">
    <property type="entry name" value="Formyl_trans_N"/>
    <property type="match status" value="1"/>
</dbReference>
<evidence type="ECO:0000259" key="5">
    <source>
        <dbReference type="Pfam" id="PF00551"/>
    </source>
</evidence>
<dbReference type="PANTHER" id="PTHR43369:SF2">
    <property type="entry name" value="PHOSPHORIBOSYLGLYCINAMIDE FORMYLTRANSFERASE"/>
    <property type="match status" value="1"/>
</dbReference>
<dbReference type="NCBIfam" id="TIGR00639">
    <property type="entry name" value="PurN"/>
    <property type="match status" value="1"/>
</dbReference>
<evidence type="ECO:0000313" key="6">
    <source>
        <dbReference type="EMBL" id="RDI60158.1"/>
    </source>
</evidence>
<feature type="domain" description="Formyl transferase N-terminal" evidence="5">
    <location>
        <begin position="21"/>
        <end position="200"/>
    </location>
</feature>
<keyword evidence="2 4" id="KW-0808">Transferase</keyword>
<protein>
    <recommendedName>
        <fullName evidence="4">Phosphoribosylglycinamide formyltransferase</fullName>
        <ecNumber evidence="4">2.1.2.2</ecNumber>
    </recommendedName>
    <alternativeName>
        <fullName evidence="4">5'-phosphoribosylglycinamide transformylase</fullName>
    </alternativeName>
    <alternativeName>
        <fullName evidence="4">GAR transformylase</fullName>
        <shortName evidence="4">GART</shortName>
    </alternativeName>
</protein>
<evidence type="ECO:0000313" key="7">
    <source>
        <dbReference type="Proteomes" id="UP000254925"/>
    </source>
</evidence>
<evidence type="ECO:0000256" key="4">
    <source>
        <dbReference type="HAMAP-Rule" id="MF_01930"/>
    </source>
</evidence>
<evidence type="ECO:0000256" key="2">
    <source>
        <dbReference type="ARBA" id="ARBA00022679"/>
    </source>
</evidence>
<feature type="site" description="Raises pKa of active site His" evidence="4">
    <location>
        <position position="163"/>
    </location>
</feature>
<gene>
    <name evidence="4" type="primary">purN</name>
    <name evidence="6" type="ORF">DES45_103419</name>
</gene>
<feature type="binding site" evidence="4">
    <location>
        <begin position="30"/>
        <end position="32"/>
    </location>
    <ligand>
        <name>N(1)-(5-phospho-beta-D-ribosyl)glycinamide</name>
        <dbReference type="ChEBI" id="CHEBI:143788"/>
    </ligand>
</feature>
<evidence type="ECO:0000256" key="1">
    <source>
        <dbReference type="ARBA" id="ARBA00005054"/>
    </source>
</evidence>
<dbReference type="InterPro" id="IPR036477">
    <property type="entry name" value="Formyl_transf_N_sf"/>
</dbReference>
<dbReference type="EMBL" id="QQBB01000003">
    <property type="protein sequence ID" value="RDI60158.1"/>
    <property type="molecule type" value="Genomic_DNA"/>
</dbReference>
<comment type="function">
    <text evidence="4">Catalyzes the transfer of a formyl group from 10-formyltetrahydrofolate to 5-phospho-ribosyl-glycinamide (GAR), producing 5-phospho-ribosyl-N-formylglycinamide (FGAR) and tetrahydrofolate.</text>
</comment>
<comment type="caution">
    <text evidence="6">The sequence shown here is derived from an EMBL/GenBank/DDBJ whole genome shotgun (WGS) entry which is preliminary data.</text>
</comment>
<dbReference type="Gene3D" id="3.40.50.170">
    <property type="entry name" value="Formyl transferase, N-terminal domain"/>
    <property type="match status" value="1"/>
</dbReference>
<evidence type="ECO:0000256" key="3">
    <source>
        <dbReference type="ARBA" id="ARBA00022755"/>
    </source>
</evidence>
<name>A0A370HNQ1_9HYPH</name>
<comment type="pathway">
    <text evidence="1 4">Purine metabolism; IMP biosynthesis via de novo pathway; N(2)-formyl-N(1)-(5-phospho-D-ribosyl)glycinamide from N(1)-(5-phospho-D-ribosyl)glycinamide (10-formyl THF route): step 1/1.</text>
</comment>